<keyword evidence="3" id="KW-1185">Reference proteome</keyword>
<feature type="region of interest" description="Disordered" evidence="1">
    <location>
        <begin position="181"/>
        <end position="282"/>
    </location>
</feature>
<reference evidence="2 3" key="1">
    <citation type="submission" date="2021-03" db="EMBL/GenBank/DDBJ databases">
        <title>Genomic Encyclopedia of Type Strains, Phase IV (KMG-IV): sequencing the most valuable type-strain genomes for metagenomic binning, comparative biology and taxonomic classification.</title>
        <authorList>
            <person name="Goeker M."/>
        </authorList>
    </citation>
    <scope>NUCLEOTIDE SEQUENCE [LARGE SCALE GENOMIC DNA]</scope>
    <source>
        <strain evidence="2 3">DSM 40526</strain>
    </source>
</reference>
<sequence>MARSAAGSPGATPRRARRPRNRVRTSSTRVLAGRIPTSGPAGRPDVRAASIGYRPETRGIPSRAGRGGSRPRRDDALTEGFPRGAQWYLRHARARGACGLRNFRGAATVRPARAMGWWEGWTSLVPSYRGFGAPACRTGAPSRPSRAGHVHGASRAPGRGPCGSAVQGCRPVGRLFRILPGPRRPAPHPAALSGRPSTPTTRAPLRLAGHGTGRRGLGRQDPKETAQVGKPRDLLSYPNPIPGRLRRTDPVSRAPHRPGRGMPEPNHSGSCSAPARRHVSRPGCRVPLGRRCHRCPAGRAGLGHSALGFPGTDRAR</sequence>
<name>A0ABS4KY51_STRAV</name>
<evidence type="ECO:0000313" key="2">
    <source>
        <dbReference type="EMBL" id="MBP2034928.1"/>
    </source>
</evidence>
<feature type="compositionally biased region" description="Low complexity" evidence="1">
    <location>
        <begin position="1"/>
        <end position="13"/>
    </location>
</feature>
<feature type="region of interest" description="Disordered" evidence="1">
    <location>
        <begin position="139"/>
        <end position="165"/>
    </location>
</feature>
<gene>
    <name evidence="2" type="ORF">J2Z77_000712</name>
</gene>
<organism evidence="2 3">
    <name type="scientific">Streptomyces avidinii</name>
    <dbReference type="NCBI Taxonomy" id="1895"/>
    <lineage>
        <taxon>Bacteria</taxon>
        <taxon>Bacillati</taxon>
        <taxon>Actinomycetota</taxon>
        <taxon>Actinomycetes</taxon>
        <taxon>Kitasatosporales</taxon>
        <taxon>Streptomycetaceae</taxon>
        <taxon>Streptomyces</taxon>
    </lineage>
</organism>
<feature type="region of interest" description="Disordered" evidence="1">
    <location>
        <begin position="1"/>
        <end position="78"/>
    </location>
</feature>
<dbReference type="Proteomes" id="UP001519310">
    <property type="component" value="Unassembled WGS sequence"/>
</dbReference>
<evidence type="ECO:0000256" key="1">
    <source>
        <dbReference type="SAM" id="MobiDB-lite"/>
    </source>
</evidence>
<protein>
    <submittedName>
        <fullName evidence="2">Uncharacterized protein</fullName>
    </submittedName>
</protein>
<dbReference type="EMBL" id="JAGGLQ010000001">
    <property type="protein sequence ID" value="MBP2034928.1"/>
    <property type="molecule type" value="Genomic_DNA"/>
</dbReference>
<proteinExistence type="predicted"/>
<evidence type="ECO:0000313" key="3">
    <source>
        <dbReference type="Proteomes" id="UP001519310"/>
    </source>
</evidence>
<accession>A0ABS4KY51</accession>
<comment type="caution">
    <text evidence="2">The sequence shown here is derived from an EMBL/GenBank/DDBJ whole genome shotgun (WGS) entry which is preliminary data.</text>
</comment>
<feature type="compositionally biased region" description="Basic residues" evidence="1">
    <location>
        <begin position="14"/>
        <end position="23"/>
    </location>
</feature>